<evidence type="ECO:0000256" key="1">
    <source>
        <dbReference type="SAM" id="MobiDB-lite"/>
    </source>
</evidence>
<reference evidence="2 3" key="1">
    <citation type="journal article" date="2023" name="Microb. Genom.">
        <title>Mesoterricola silvestris gen. nov., sp. nov., Mesoterricola sediminis sp. nov., Geothrix oryzae sp. nov., Geothrix edaphica sp. nov., Geothrix rubra sp. nov., and Geothrix limicola sp. nov., six novel members of Acidobacteriota isolated from soils.</title>
        <authorList>
            <person name="Weisberg A.J."/>
            <person name="Pearce E."/>
            <person name="Kramer C.G."/>
            <person name="Chang J.H."/>
            <person name="Clarke C.R."/>
        </authorList>
    </citation>
    <scope>NUCLEOTIDE SEQUENCE [LARGE SCALE GENOMIC DNA]</scope>
    <source>
        <strain evidence="2 3">NRRL_B-2795</strain>
    </source>
</reference>
<name>A0ABU4LG81_9ACTN</name>
<evidence type="ECO:0008006" key="4">
    <source>
        <dbReference type="Google" id="ProtNLM"/>
    </source>
</evidence>
<dbReference type="RefSeq" id="WP_267299393.1">
    <property type="nucleotide sequence ID" value="NZ_JAGJBZ010000002.1"/>
</dbReference>
<proteinExistence type="predicted"/>
<feature type="compositionally biased region" description="Low complexity" evidence="1">
    <location>
        <begin position="78"/>
        <end position="89"/>
    </location>
</feature>
<keyword evidence="3" id="KW-1185">Reference proteome</keyword>
<evidence type="ECO:0000313" key="2">
    <source>
        <dbReference type="EMBL" id="MDX2914771.1"/>
    </source>
</evidence>
<protein>
    <recommendedName>
        <fullName evidence="4">Integral membrane protein</fullName>
    </recommendedName>
</protein>
<dbReference type="Proteomes" id="UP001271723">
    <property type="component" value="Unassembled WGS sequence"/>
</dbReference>
<feature type="compositionally biased region" description="Gly residues" evidence="1">
    <location>
        <begin position="59"/>
        <end position="77"/>
    </location>
</feature>
<comment type="caution">
    <text evidence="2">The sequence shown here is derived from an EMBL/GenBank/DDBJ whole genome shotgun (WGS) entry which is preliminary data.</text>
</comment>
<gene>
    <name evidence="2" type="ORF">PV517_39645</name>
</gene>
<dbReference type="EMBL" id="JARAVY010000023">
    <property type="protein sequence ID" value="MDX2914771.1"/>
    <property type="molecule type" value="Genomic_DNA"/>
</dbReference>
<evidence type="ECO:0000313" key="3">
    <source>
        <dbReference type="Proteomes" id="UP001271723"/>
    </source>
</evidence>
<accession>A0ABU4LG81</accession>
<organism evidence="2 3">
    <name type="scientific">Streptomyces griseiscabiei</name>
    <dbReference type="NCBI Taxonomy" id="2993540"/>
    <lineage>
        <taxon>Bacteria</taxon>
        <taxon>Bacillati</taxon>
        <taxon>Actinomycetota</taxon>
        <taxon>Actinomycetes</taxon>
        <taxon>Kitasatosporales</taxon>
        <taxon>Streptomycetaceae</taxon>
        <taxon>Streptomyces</taxon>
    </lineage>
</organism>
<sequence>MRIVRWGAALGLGALWWWGVLRLALVPDAGAVEGAVAAGGWGLSLLPVHCVPKRRVPGRQGGASGGAGGGPVPGGAVGAAVTRAWPPRRSGGGSGPS</sequence>
<feature type="region of interest" description="Disordered" evidence="1">
    <location>
        <begin position="57"/>
        <end position="97"/>
    </location>
</feature>